<gene>
    <name evidence="3" type="ORF">GBK04_29635</name>
</gene>
<dbReference type="RefSeq" id="WP_152766811.1">
    <property type="nucleotide sequence ID" value="NZ_WHLY01000004.1"/>
</dbReference>
<keyword evidence="4" id="KW-1185">Reference proteome</keyword>
<keyword evidence="1" id="KW-0472">Membrane</keyword>
<dbReference type="Pfam" id="PF04773">
    <property type="entry name" value="FecR"/>
    <property type="match status" value="1"/>
</dbReference>
<feature type="transmembrane region" description="Helical" evidence="1">
    <location>
        <begin position="102"/>
        <end position="122"/>
    </location>
</feature>
<dbReference type="GO" id="GO:0016989">
    <property type="term" value="F:sigma factor antagonist activity"/>
    <property type="evidence" value="ECO:0007669"/>
    <property type="project" value="TreeGrafter"/>
</dbReference>
<name>A0A7C9BGP5_9BACT</name>
<dbReference type="AlphaFoldDB" id="A0A7C9BGP5"/>
<dbReference type="InterPro" id="IPR012373">
    <property type="entry name" value="Ferrdict_sens_TM"/>
</dbReference>
<dbReference type="Gene3D" id="3.55.50.30">
    <property type="match status" value="1"/>
</dbReference>
<proteinExistence type="predicted"/>
<accession>A0A7C9BGP5</accession>
<dbReference type="PIRSF" id="PIRSF018266">
    <property type="entry name" value="FecR"/>
    <property type="match status" value="1"/>
</dbReference>
<dbReference type="EMBL" id="WHLY01000004">
    <property type="protein sequence ID" value="MPR37376.1"/>
    <property type="molecule type" value="Genomic_DNA"/>
</dbReference>
<dbReference type="InterPro" id="IPR006860">
    <property type="entry name" value="FecR"/>
</dbReference>
<sequence length="345" mass="39221">MKQYADYAPFGADDFLTDPLFREWVARPTPEIDAYWRGLLKTCPHLRSPFEQARLLAQGMQSTWTPFSDTYTQALYQKLQAELSEDKTSVAPKRLFRLVPKWAYASAASLLLAAGLSGYWYFFRERLIQTGNAELTTVMLYDGSVVTLNANSQLRLPGRASWRGQRQVWLSGEAAFAVRRQPGDRTSSFRKFTVHTHRADVVVLGTHFTIYTRPQRTQVLLEEGRIALADPATREIQTMQPGQLAAYTGEENAPLVAQIAPDRQRTLTAWRENRLVFDNASMTELARRFSEVYGLKLILNDKAFIGQEFRGELPVDNLDKALLIVGETFAMNPVRADDQVYFVPK</sequence>
<evidence type="ECO:0000259" key="2">
    <source>
        <dbReference type="Pfam" id="PF04773"/>
    </source>
</evidence>
<evidence type="ECO:0000313" key="3">
    <source>
        <dbReference type="EMBL" id="MPR37376.1"/>
    </source>
</evidence>
<dbReference type="PANTHER" id="PTHR30273:SF2">
    <property type="entry name" value="PROTEIN FECR"/>
    <property type="match status" value="1"/>
</dbReference>
<keyword evidence="1" id="KW-0812">Transmembrane</keyword>
<dbReference type="PANTHER" id="PTHR30273">
    <property type="entry name" value="PERIPLASMIC SIGNAL SENSOR AND SIGMA FACTOR ACTIVATOR FECR-RELATED"/>
    <property type="match status" value="1"/>
</dbReference>
<dbReference type="Gene3D" id="2.60.120.1440">
    <property type="match status" value="1"/>
</dbReference>
<evidence type="ECO:0000256" key="1">
    <source>
        <dbReference type="SAM" id="Phobius"/>
    </source>
</evidence>
<feature type="domain" description="FecR protein" evidence="2">
    <location>
        <begin position="128"/>
        <end position="226"/>
    </location>
</feature>
<evidence type="ECO:0000313" key="4">
    <source>
        <dbReference type="Proteomes" id="UP000479293"/>
    </source>
</evidence>
<protein>
    <submittedName>
        <fullName evidence="3">DUF4974 domain-containing protein</fullName>
    </submittedName>
</protein>
<keyword evidence="1" id="KW-1133">Transmembrane helix</keyword>
<dbReference type="Proteomes" id="UP000479293">
    <property type="component" value="Unassembled WGS sequence"/>
</dbReference>
<organism evidence="3 4">
    <name type="scientific">Salmonirosea aquatica</name>
    <dbReference type="NCBI Taxonomy" id="2654236"/>
    <lineage>
        <taxon>Bacteria</taxon>
        <taxon>Pseudomonadati</taxon>
        <taxon>Bacteroidota</taxon>
        <taxon>Cytophagia</taxon>
        <taxon>Cytophagales</taxon>
        <taxon>Spirosomataceae</taxon>
        <taxon>Salmonirosea</taxon>
    </lineage>
</organism>
<comment type="caution">
    <text evidence="3">The sequence shown here is derived from an EMBL/GenBank/DDBJ whole genome shotgun (WGS) entry which is preliminary data.</text>
</comment>
<reference evidence="3 4" key="1">
    <citation type="submission" date="2019-10" db="EMBL/GenBank/DDBJ databases">
        <title>Draft Genome Sequence of Cytophagaceae sp. SJW1-29.</title>
        <authorList>
            <person name="Choi A."/>
        </authorList>
    </citation>
    <scope>NUCLEOTIDE SEQUENCE [LARGE SCALE GENOMIC DNA]</scope>
    <source>
        <strain evidence="3 4">SJW1-29</strain>
    </source>
</reference>